<dbReference type="RefSeq" id="WP_036934590.1">
    <property type="nucleotide sequence ID" value="NZ_CABMNT010000003.1"/>
</dbReference>
<proteinExistence type="predicted"/>
<evidence type="ECO:0000313" key="2">
    <source>
        <dbReference type="Proteomes" id="UP000254331"/>
    </source>
</evidence>
<dbReference type="Proteomes" id="UP000254331">
    <property type="component" value="Unassembled WGS sequence"/>
</dbReference>
<protein>
    <submittedName>
        <fullName evidence="1">Uncharacterized protein</fullName>
    </submittedName>
</protein>
<gene>
    <name evidence="1" type="ORF">NCTC10376_02227</name>
</gene>
<dbReference type="GeneID" id="93392875"/>
<sequence length="75" mass="8386">MKIYNDFSICNALKNAASEKSISKSDLENLRASITYIYNSEISSVTLSKEQKTNAIYQIEKDGTAKDFTPSTIDK</sequence>
<accession>A0A379F9R1</accession>
<dbReference type="AlphaFoldDB" id="A0A379F9R1"/>
<name>A0A379F9R1_PROVU</name>
<reference evidence="1 2" key="1">
    <citation type="submission" date="2018-06" db="EMBL/GenBank/DDBJ databases">
        <authorList>
            <consortium name="Pathogen Informatics"/>
            <person name="Doyle S."/>
        </authorList>
    </citation>
    <scope>NUCLEOTIDE SEQUENCE [LARGE SCALE GENOMIC DNA]</scope>
    <source>
        <strain evidence="1 2">NCTC10376</strain>
    </source>
</reference>
<evidence type="ECO:0000313" key="1">
    <source>
        <dbReference type="EMBL" id="SUC16329.1"/>
    </source>
</evidence>
<organism evidence="1 2">
    <name type="scientific">Proteus vulgaris</name>
    <dbReference type="NCBI Taxonomy" id="585"/>
    <lineage>
        <taxon>Bacteria</taxon>
        <taxon>Pseudomonadati</taxon>
        <taxon>Pseudomonadota</taxon>
        <taxon>Gammaproteobacteria</taxon>
        <taxon>Enterobacterales</taxon>
        <taxon>Morganellaceae</taxon>
        <taxon>Proteus</taxon>
    </lineage>
</organism>
<dbReference type="EMBL" id="UGTW01000001">
    <property type="protein sequence ID" value="SUC16329.1"/>
    <property type="molecule type" value="Genomic_DNA"/>
</dbReference>